<comment type="caution">
    <text evidence="2">The sequence shown here is derived from an EMBL/GenBank/DDBJ whole genome shotgun (WGS) entry which is preliminary data.</text>
</comment>
<evidence type="ECO:0000313" key="3">
    <source>
        <dbReference type="EMBL" id="RQM17183.1"/>
    </source>
</evidence>
<sequence length="107" mass="12091">MQLFSTITAAIVAIAAMVLVIAEQEVHIKLRVSHDKLYVTPNGHRCAYNNCVDPTVYPCADKGVCMRKNYTYGVCSNKPEDLKVKQNYDDPNLKCPFPNPYSHKSER</sequence>
<dbReference type="AlphaFoldDB" id="A0A3M6VWM5"/>
<feature type="chain" id="PRO_5036085827" evidence="1">
    <location>
        <begin position="23"/>
        <end position="107"/>
    </location>
</feature>
<dbReference type="EMBL" id="QLLG01000009">
    <property type="protein sequence ID" value="RMX69950.1"/>
    <property type="molecule type" value="Genomic_DNA"/>
</dbReference>
<evidence type="ECO:0000313" key="4">
    <source>
        <dbReference type="Proteomes" id="UP000282087"/>
    </source>
</evidence>
<dbReference type="Proteomes" id="UP000282087">
    <property type="component" value="Unassembled WGS sequence"/>
</dbReference>
<evidence type="ECO:0000256" key="1">
    <source>
        <dbReference type="SAM" id="SignalP"/>
    </source>
</evidence>
<reference evidence="4 5" key="1">
    <citation type="submission" date="2018-06" db="EMBL/GenBank/DDBJ databases">
        <title>Comparative genomics of downy mildews reveals potential adaptations to biotrophy.</title>
        <authorList>
            <person name="Fletcher K."/>
            <person name="Klosterman S.J."/>
            <person name="Derevnina L."/>
            <person name="Martin F."/>
            <person name="Koike S."/>
            <person name="Reyes Chin-Wo S."/>
            <person name="Mou B."/>
            <person name="Michelmore R."/>
        </authorList>
    </citation>
    <scope>NUCLEOTIDE SEQUENCE [LARGE SCALE GENOMIC DNA]</scope>
    <source>
        <strain evidence="3 5">R13</strain>
        <strain evidence="2 4">R14</strain>
    </source>
</reference>
<gene>
    <name evidence="3" type="ORF">DD237_002531</name>
    <name evidence="2" type="ORF">DD238_001878</name>
</gene>
<dbReference type="Proteomes" id="UP000286097">
    <property type="component" value="Unassembled WGS sequence"/>
</dbReference>
<organism evidence="2 4">
    <name type="scientific">Peronospora effusa</name>
    <dbReference type="NCBI Taxonomy" id="542832"/>
    <lineage>
        <taxon>Eukaryota</taxon>
        <taxon>Sar</taxon>
        <taxon>Stramenopiles</taxon>
        <taxon>Oomycota</taxon>
        <taxon>Peronosporomycetes</taxon>
        <taxon>Peronosporales</taxon>
        <taxon>Peronosporaceae</taxon>
        <taxon>Peronospora</taxon>
    </lineage>
</organism>
<dbReference type="EMBL" id="QKXF01000101">
    <property type="protein sequence ID" value="RQM17183.1"/>
    <property type="molecule type" value="Genomic_DNA"/>
</dbReference>
<proteinExistence type="predicted"/>
<evidence type="ECO:0000313" key="2">
    <source>
        <dbReference type="EMBL" id="RMX69950.1"/>
    </source>
</evidence>
<accession>A0A3M6VWM5</accession>
<keyword evidence="4" id="KW-1185">Reference proteome</keyword>
<protein>
    <submittedName>
        <fullName evidence="2">Uncharacterized protein</fullName>
    </submittedName>
</protein>
<name>A0A3M6VWM5_9STRA</name>
<evidence type="ECO:0000313" key="5">
    <source>
        <dbReference type="Proteomes" id="UP000286097"/>
    </source>
</evidence>
<dbReference type="VEuPathDB" id="FungiDB:DD237_002531"/>
<feature type="signal peptide" evidence="1">
    <location>
        <begin position="1"/>
        <end position="22"/>
    </location>
</feature>
<dbReference type="OrthoDB" id="115518at2759"/>
<keyword evidence="1" id="KW-0732">Signal</keyword>